<comment type="caution">
    <text evidence="1">The sequence shown here is derived from an EMBL/GenBank/DDBJ whole genome shotgun (WGS) entry which is preliminary data.</text>
</comment>
<reference evidence="1" key="1">
    <citation type="journal article" date="2020" name="Cell">
        <title>Large-Scale Comparative Analyses of Tick Genomes Elucidate Their Genetic Diversity and Vector Capacities.</title>
        <authorList>
            <consortium name="Tick Genome and Microbiome Consortium (TIGMIC)"/>
            <person name="Jia N."/>
            <person name="Wang J."/>
            <person name="Shi W."/>
            <person name="Du L."/>
            <person name="Sun Y."/>
            <person name="Zhan W."/>
            <person name="Jiang J.F."/>
            <person name="Wang Q."/>
            <person name="Zhang B."/>
            <person name="Ji P."/>
            <person name="Bell-Sakyi L."/>
            <person name="Cui X.M."/>
            <person name="Yuan T.T."/>
            <person name="Jiang B.G."/>
            <person name="Yang W.F."/>
            <person name="Lam T.T."/>
            <person name="Chang Q.C."/>
            <person name="Ding S.J."/>
            <person name="Wang X.J."/>
            <person name="Zhu J.G."/>
            <person name="Ruan X.D."/>
            <person name="Zhao L."/>
            <person name="Wei J.T."/>
            <person name="Ye R.Z."/>
            <person name="Que T.C."/>
            <person name="Du C.H."/>
            <person name="Zhou Y.H."/>
            <person name="Cheng J.X."/>
            <person name="Dai P.F."/>
            <person name="Guo W.B."/>
            <person name="Han X.H."/>
            <person name="Huang E.J."/>
            <person name="Li L.F."/>
            <person name="Wei W."/>
            <person name="Gao Y.C."/>
            <person name="Liu J.Z."/>
            <person name="Shao H.Z."/>
            <person name="Wang X."/>
            <person name="Wang C.C."/>
            <person name="Yang T.C."/>
            <person name="Huo Q.B."/>
            <person name="Li W."/>
            <person name="Chen H.Y."/>
            <person name="Chen S.E."/>
            <person name="Zhou L.G."/>
            <person name="Ni X.B."/>
            <person name="Tian J.H."/>
            <person name="Sheng Y."/>
            <person name="Liu T."/>
            <person name="Pan Y.S."/>
            <person name="Xia L.Y."/>
            <person name="Li J."/>
            <person name="Zhao F."/>
            <person name="Cao W.C."/>
        </authorList>
    </citation>
    <scope>NUCLEOTIDE SEQUENCE</scope>
    <source>
        <strain evidence="1">Rsan-2018</strain>
    </source>
</reference>
<protein>
    <recommendedName>
        <fullName evidence="3">2',3'-cyclic-nucleotide 3'-phosphodiesterase</fullName>
    </recommendedName>
</protein>
<dbReference type="GO" id="GO:0004113">
    <property type="term" value="F:2',3'-cyclic-nucleotide 3'-phosphodiesterase activity"/>
    <property type="evidence" value="ECO:0007669"/>
    <property type="project" value="InterPro"/>
</dbReference>
<organism evidence="1 2">
    <name type="scientific">Rhipicephalus sanguineus</name>
    <name type="common">Brown dog tick</name>
    <name type="synonym">Ixodes sanguineus</name>
    <dbReference type="NCBI Taxonomy" id="34632"/>
    <lineage>
        <taxon>Eukaryota</taxon>
        <taxon>Metazoa</taxon>
        <taxon>Ecdysozoa</taxon>
        <taxon>Arthropoda</taxon>
        <taxon>Chelicerata</taxon>
        <taxon>Arachnida</taxon>
        <taxon>Acari</taxon>
        <taxon>Parasitiformes</taxon>
        <taxon>Ixodida</taxon>
        <taxon>Ixodoidea</taxon>
        <taxon>Ixodidae</taxon>
        <taxon>Rhipicephalinae</taxon>
        <taxon>Rhipicephalus</taxon>
        <taxon>Rhipicephalus</taxon>
    </lineage>
</organism>
<dbReference type="Pfam" id="PF13671">
    <property type="entry name" value="AAA_33"/>
    <property type="match status" value="1"/>
</dbReference>
<dbReference type="PANTHER" id="PTHR10156:SF0">
    <property type="entry name" value="2',3'-CYCLIC-NUCLEOTIDE 3'-PHOSPHODIESTERASE"/>
    <property type="match status" value="1"/>
</dbReference>
<keyword evidence="2" id="KW-1185">Reference proteome</keyword>
<dbReference type="EMBL" id="JABSTV010001245">
    <property type="protein sequence ID" value="KAH7981744.1"/>
    <property type="molecule type" value="Genomic_DNA"/>
</dbReference>
<name>A0A9D4QF33_RHISA</name>
<evidence type="ECO:0008006" key="3">
    <source>
        <dbReference type="Google" id="ProtNLM"/>
    </source>
</evidence>
<dbReference type="VEuPathDB" id="VectorBase:RSAN_055238"/>
<gene>
    <name evidence="1" type="ORF">HPB52_000990</name>
</gene>
<sequence length="275" mass="29926">MFITRGLPGSGKAGIAEAVKAAYPGCKIIYAGQMFLGIGAVDKTDETTTQAHLQCQKRTEEALKGNTPVVMNRNNNATVRETARYVELAAKYGYLVIVVDTLQKEHMTAEVKSLIGTTHPLKVYGYAILNEIIYCLVELDDILKDELASGDALEFLGTAVWKPTSCIIPPDTVLPLTDEVADSTSMPSTRAPTLSKHTGFIVLGDTNGITTTPNAPTPRIAEIWQNASQKTADLRSIRVRGATVKDSSDVRLILLDDVLCFKTVFAGFYQPYLLK</sequence>
<dbReference type="InterPro" id="IPR027417">
    <property type="entry name" value="P-loop_NTPase"/>
</dbReference>
<accession>A0A9D4QF33</accession>
<dbReference type="GO" id="GO:0016020">
    <property type="term" value="C:membrane"/>
    <property type="evidence" value="ECO:0007669"/>
    <property type="project" value="InterPro"/>
</dbReference>
<dbReference type="GO" id="GO:0005737">
    <property type="term" value="C:cytoplasm"/>
    <property type="evidence" value="ECO:0007669"/>
    <property type="project" value="TreeGrafter"/>
</dbReference>
<dbReference type="AlphaFoldDB" id="A0A9D4QF33"/>
<reference evidence="1" key="2">
    <citation type="submission" date="2021-09" db="EMBL/GenBank/DDBJ databases">
        <authorList>
            <person name="Jia N."/>
            <person name="Wang J."/>
            <person name="Shi W."/>
            <person name="Du L."/>
            <person name="Sun Y."/>
            <person name="Zhan W."/>
            <person name="Jiang J."/>
            <person name="Wang Q."/>
            <person name="Zhang B."/>
            <person name="Ji P."/>
            <person name="Sakyi L.B."/>
            <person name="Cui X."/>
            <person name="Yuan T."/>
            <person name="Jiang B."/>
            <person name="Yang W."/>
            <person name="Lam T.T.-Y."/>
            <person name="Chang Q."/>
            <person name="Ding S."/>
            <person name="Wang X."/>
            <person name="Zhu J."/>
            <person name="Ruan X."/>
            <person name="Zhao L."/>
            <person name="Wei J."/>
            <person name="Que T."/>
            <person name="Du C."/>
            <person name="Cheng J."/>
            <person name="Dai P."/>
            <person name="Han X."/>
            <person name="Huang E."/>
            <person name="Gao Y."/>
            <person name="Liu J."/>
            <person name="Shao H."/>
            <person name="Ye R."/>
            <person name="Li L."/>
            <person name="Wei W."/>
            <person name="Wang X."/>
            <person name="Wang C."/>
            <person name="Huo Q."/>
            <person name="Li W."/>
            <person name="Guo W."/>
            <person name="Chen H."/>
            <person name="Chen S."/>
            <person name="Zhou L."/>
            <person name="Zhou L."/>
            <person name="Ni X."/>
            <person name="Tian J."/>
            <person name="Zhou Y."/>
            <person name="Sheng Y."/>
            <person name="Liu T."/>
            <person name="Pan Y."/>
            <person name="Xia L."/>
            <person name="Li J."/>
            <person name="Zhao F."/>
            <person name="Cao W."/>
        </authorList>
    </citation>
    <scope>NUCLEOTIDE SEQUENCE</scope>
    <source>
        <strain evidence="1">Rsan-2018</strain>
        <tissue evidence="1">Larvae</tissue>
    </source>
</reference>
<dbReference type="Gene3D" id="3.40.50.300">
    <property type="entry name" value="P-loop containing nucleotide triphosphate hydrolases"/>
    <property type="match status" value="1"/>
</dbReference>
<evidence type="ECO:0000313" key="2">
    <source>
        <dbReference type="Proteomes" id="UP000821837"/>
    </source>
</evidence>
<dbReference type="VEuPathDB" id="VectorBase:RSAN_053344"/>
<dbReference type="Proteomes" id="UP000821837">
    <property type="component" value="Chromosome 1"/>
</dbReference>
<evidence type="ECO:0000313" key="1">
    <source>
        <dbReference type="EMBL" id="KAH7981744.1"/>
    </source>
</evidence>
<dbReference type="InterPro" id="IPR008431">
    <property type="entry name" value="CNPase"/>
</dbReference>
<dbReference type="GO" id="GO:0009214">
    <property type="term" value="P:cyclic nucleotide catabolic process"/>
    <property type="evidence" value="ECO:0007669"/>
    <property type="project" value="InterPro"/>
</dbReference>
<proteinExistence type="predicted"/>
<dbReference type="PANTHER" id="PTHR10156">
    <property type="entry name" value="2',3'-CYCLIC-NUCLEOTIDE 3'-PHOSPHODIESTERASE"/>
    <property type="match status" value="1"/>
</dbReference>